<evidence type="ECO:0000313" key="4">
    <source>
        <dbReference type="Proteomes" id="UP000250235"/>
    </source>
</evidence>
<dbReference type="PANTHER" id="PTHR11926">
    <property type="entry name" value="GLUCOSYL/GLUCURONOSYL TRANSFERASES"/>
    <property type="match status" value="1"/>
</dbReference>
<accession>A0A2Z7C8C3</accession>
<dbReference type="AlphaFoldDB" id="A0A2Z7C8C3"/>
<dbReference type="Proteomes" id="UP000250235">
    <property type="component" value="Unassembled WGS sequence"/>
</dbReference>
<organism evidence="3 4">
    <name type="scientific">Dorcoceras hygrometricum</name>
    <dbReference type="NCBI Taxonomy" id="472368"/>
    <lineage>
        <taxon>Eukaryota</taxon>
        <taxon>Viridiplantae</taxon>
        <taxon>Streptophyta</taxon>
        <taxon>Embryophyta</taxon>
        <taxon>Tracheophyta</taxon>
        <taxon>Spermatophyta</taxon>
        <taxon>Magnoliopsida</taxon>
        <taxon>eudicotyledons</taxon>
        <taxon>Gunneridae</taxon>
        <taxon>Pentapetalae</taxon>
        <taxon>asterids</taxon>
        <taxon>lamiids</taxon>
        <taxon>Lamiales</taxon>
        <taxon>Gesneriaceae</taxon>
        <taxon>Didymocarpoideae</taxon>
        <taxon>Trichosporeae</taxon>
        <taxon>Loxocarpinae</taxon>
        <taxon>Dorcoceras</taxon>
    </lineage>
</organism>
<dbReference type="GO" id="GO:0080043">
    <property type="term" value="F:quercetin 3-O-glucosyltransferase activity"/>
    <property type="evidence" value="ECO:0007669"/>
    <property type="project" value="TreeGrafter"/>
</dbReference>
<dbReference type="Gene3D" id="3.40.50.2000">
    <property type="entry name" value="Glycogen Phosphorylase B"/>
    <property type="match status" value="5"/>
</dbReference>
<gene>
    <name evidence="3" type="ORF">F511_07466</name>
</gene>
<evidence type="ECO:0008006" key="5">
    <source>
        <dbReference type="Google" id="ProtNLM"/>
    </source>
</evidence>
<evidence type="ECO:0000313" key="3">
    <source>
        <dbReference type="EMBL" id="KZV42769.1"/>
    </source>
</evidence>
<dbReference type="InterPro" id="IPR002213">
    <property type="entry name" value="UDP_glucos_trans"/>
</dbReference>
<keyword evidence="4" id="KW-1185">Reference proteome</keyword>
<dbReference type="SUPFAM" id="SSF53756">
    <property type="entry name" value="UDP-Glycosyltransferase/glycogen phosphorylase"/>
    <property type="match status" value="1"/>
</dbReference>
<dbReference type="CDD" id="cd03784">
    <property type="entry name" value="GT1_Gtf-like"/>
    <property type="match status" value="1"/>
</dbReference>
<dbReference type="PANTHER" id="PTHR11926:SF1412">
    <property type="entry name" value="UDP-GLYCOSYLTRANSFERASE 83A1-LIKE"/>
    <property type="match status" value="1"/>
</dbReference>
<keyword evidence="2" id="KW-0808">Transferase</keyword>
<proteinExistence type="inferred from homology"/>
<name>A0A2Z7C8C3_9LAMI</name>
<protein>
    <recommendedName>
        <fullName evidence="5">UDP-glycosyltransferase 83A1-like</fullName>
    </recommendedName>
</protein>
<evidence type="ECO:0000256" key="1">
    <source>
        <dbReference type="ARBA" id="ARBA00009995"/>
    </source>
</evidence>
<sequence>MGKPHVIAIPYPAQGHVIPLMEVAQCLAENGVQITFINTEFNHERVVKALPEAGDIHELIHLVAIPDGLEPLDDRGNIGKLGEAMSKTMPANLESRQNWDSKKALFLPASVSMMALTSSAQKLVDDGIIDNNGRPFVKQVIRLSPGMPEHSTMSLPWAMVLDLATQKIIFQAILDNNESTKLAERLICNTFNELEPAALSFIPRCVPIGPLLASNRFGKQAGYFWAGDPSCLQWLDQQPPRSVIYVAFGSFTVIDQTQFKELALGLELSNRPFLWVVRQDMTRDIYTAYPDGFEERPLWMEFDQFLNESYICDLWKVGLGFNKDENEIIKQEEIKNKVEQLLTDEGYKARALELQAKAIASVTEGGCSQENFNKFVAWIKEN</sequence>
<comment type="similarity">
    <text evidence="1">Belongs to the UDP-glycosyltransferase family.</text>
</comment>
<dbReference type="EMBL" id="KQ998961">
    <property type="protein sequence ID" value="KZV42769.1"/>
    <property type="molecule type" value="Genomic_DNA"/>
</dbReference>
<dbReference type="OrthoDB" id="5835829at2759"/>
<evidence type="ECO:0000256" key="2">
    <source>
        <dbReference type="ARBA" id="ARBA00022679"/>
    </source>
</evidence>
<reference evidence="3 4" key="1">
    <citation type="journal article" date="2015" name="Proc. Natl. Acad. Sci. U.S.A.">
        <title>The resurrection genome of Boea hygrometrica: A blueprint for survival of dehydration.</title>
        <authorList>
            <person name="Xiao L."/>
            <person name="Yang G."/>
            <person name="Zhang L."/>
            <person name="Yang X."/>
            <person name="Zhao S."/>
            <person name="Ji Z."/>
            <person name="Zhou Q."/>
            <person name="Hu M."/>
            <person name="Wang Y."/>
            <person name="Chen M."/>
            <person name="Xu Y."/>
            <person name="Jin H."/>
            <person name="Xiao X."/>
            <person name="Hu G."/>
            <person name="Bao F."/>
            <person name="Hu Y."/>
            <person name="Wan P."/>
            <person name="Li L."/>
            <person name="Deng X."/>
            <person name="Kuang T."/>
            <person name="Xiang C."/>
            <person name="Zhu J.K."/>
            <person name="Oliver M.J."/>
            <person name="He Y."/>
        </authorList>
    </citation>
    <scope>NUCLEOTIDE SEQUENCE [LARGE SCALE GENOMIC DNA]</scope>
    <source>
        <strain evidence="4">cv. XS01</strain>
    </source>
</reference>
<dbReference type="GO" id="GO:0080044">
    <property type="term" value="F:quercetin 7-O-glucosyltransferase activity"/>
    <property type="evidence" value="ECO:0007669"/>
    <property type="project" value="TreeGrafter"/>
</dbReference>